<dbReference type="PANTHER" id="PTHR32305:SF15">
    <property type="entry name" value="PROTEIN RHSA-RELATED"/>
    <property type="match status" value="1"/>
</dbReference>
<dbReference type="InterPro" id="IPR003284">
    <property type="entry name" value="Sal_SpvB"/>
</dbReference>
<dbReference type="NCBIfam" id="TIGR01643">
    <property type="entry name" value="YD_repeat_2x"/>
    <property type="match status" value="1"/>
</dbReference>
<sequence length="2103" mass="229771">MSTDQPAIGREVGKVDTDSGGLARYSLKLLLPPGITHDVEPELSLEYCQGGPNGSLGAGWALGGLSCVRRGPSSLAYDSFNPPPADHDVTKPKLNLDGAELLLTSGTYEGADAEYTTEVENVRRTIIPVGPGFHVKESTGKRLEYGTTEDSRVLVSGSQNVREWRLKKVTDYHGNYMTYNYTGYPRGRNVQQLDDNACYLSSVEYSGNEKTGIRAARIVQLEYSDRPDVMIQTVQGDLCRWASILTSVHIGWLHEGNMKPYLTYELAYSRSIDTGDSYLKSITETSTSDGKKVSLLPSTFGYTTALPAGAIGKDLFKPASPPTINLPATTSNIALFPLNISGRCMADLACVRYNKATRQLSIKTYLAERQVDGTVSWNPSTGPGAEATLQSVSMKDGFPSILSPDMNNDGRADFVVPYPDADNRVCFSISQCVGTGYKNATPKKTNLPWTAGSKFMAMDLTGRGTVDIVQIFTDKQKLAFRNFPALNRDGQVDLRDAILSPTAYDNVNTIDWFQLRHAVTDTKSLVRIWAKDLGMGQVQLMATTFSLVKALDSTAGFKETAKSALGKPIQSGIDKVKPSVLPCDINADGVQDVVLARAEWKGGMVVFTFDIFLGDGAGGFKKYGDTVSKSIAAEQPLSSDRPGEFYVTNANGSNYPSLSYVYQERTMKSYLSLTVEGRSDGLLTEITSTTIARNLPGKNMQVVSSDINGNGTGDWLFHTIENGVPRVVPVYNQANATGLLSWAQDPMGLRSSLTYGSLTDPAVYNPQVDWTRYENTTKDGYTVIAAPSLVVTQLQHRNDASINSFDYSVTIKKSYEKARVSVSGRGWQGFEQIHSTNVVDGVLTSEKYHQSWPLTGTKSQVDTKQASDGTLLRSVKTSFGVRSRAVGPWKVYRINRLLEQTDLIDSGSPVRSNATQYAYDDLGNMVLRSLWETQRDQLMFQSWKRCSYTAIDGVTNVLVAEKLSSKESNTDLSKFEDGDCSLKIYENETARAILKAVSEWSTDVGAFSTRQITFDEYGKEVLSVDAAGLRRITTYDDVFHTFPIKVLEEGDGVQHVELTAFDNASGLEVAKQEPDGMLTCYRLDAFGRVRESRARAALQGSDQIAAQQFLTCESVTADASLMTILLQSQLDPHRSIDFERQQSPPGSPYIAVKVTTFSHEGDTGRHEVVDYVDCIKQVRKRSSRDAQDAHGTWLYWELDSQGQKVFESLPVQVPMSDGLQWLPAVTAGVRSVMDGLGRPVSRVRPTHQGGDHFIVTASAYLDGGARVQERTLSSEDSTSFTNAKQLAVLERRYIHRENEDLVIENIDENGLKSTFQHDAFGRLVQCTDPAGQVETRAYNTRGDIVSLDNVYQNTTAEKTGAFVYRYDAAHQLVSQSNAAGETITYRRDDKGRLLEKIGGDGRTIQYTYNSSGFESVSSITVYRQGPKEPFDLRWDYTYDHRGRVHSRTLILSDGSSYTTSLSYNWQDQVVEKVLPDGARLQHQYHGSVITTSSLTSNKDSSWTLKAETTAFNPAGRPEKLVLSGSSIAQPFTHVWAHDSQGFPVSHALTSNGQTLVDEHYFYNDLDQISRKQELVSGSITDYSYQGKRLASSQINGKDLNSYAYDDAGNLKSRRGTAIEYGPGFARGSKDDASIFDIRYDSVGRTAKRVTEKSAFDFAYDSFGALQGMNDSSRKISIQYLADQDGETLQRKHSNGSTDLFFDDDFSIHVSSEGESTIRHKFQGTDDHRGTVPLLASLTQACESLAPIRALKTDSVINVAFADTKGNITHTFDGSNGSLKDKFDYDDFGLLAPQDGTSTQRDKSACYEGNYTDDETDLVNFGGRWYDPLVGRFTTPDDILDIPSLIRTDGLNRYTFENNDPINNIDPTGHWTWSAVLGVVAGVALVAAAVVVTVATGGAAAPLAAAAVGFLASGGVAGIFYSANHRDEQDTGKFWAGFGTTVLVNGAIGAAAGAAGAFAGPAKIASTGYRMLAKGAIGGTTSVLSKAAERGTENLFYGQHHNLFEGAATSFLMGAATGAFFGAKGPSKPTSDSPNKLLGINKFEGSFKLRSFTGVRKILEPKPYNPWTGLTKQILKTGGKAALSPTWKVGYWAAKEMGIVPKSK</sequence>
<dbReference type="Proteomes" id="UP000230605">
    <property type="component" value="Chromosome 4"/>
</dbReference>
<dbReference type="InterPro" id="IPR006530">
    <property type="entry name" value="YD"/>
</dbReference>
<dbReference type="GO" id="GO:0005737">
    <property type="term" value="C:cytoplasm"/>
    <property type="evidence" value="ECO:0007669"/>
    <property type="project" value="InterPro"/>
</dbReference>
<organism evidence="7 9">
    <name type="scientific">Cercospora beticola</name>
    <name type="common">Sugarbeet leaf spot fungus</name>
    <dbReference type="NCBI Taxonomy" id="122368"/>
    <lineage>
        <taxon>Eukaryota</taxon>
        <taxon>Fungi</taxon>
        <taxon>Dikarya</taxon>
        <taxon>Ascomycota</taxon>
        <taxon>Pezizomycotina</taxon>
        <taxon>Dothideomycetes</taxon>
        <taxon>Dothideomycetidae</taxon>
        <taxon>Mycosphaerellales</taxon>
        <taxon>Mycosphaerellaceae</taxon>
        <taxon>Cercospora</taxon>
    </lineage>
</organism>
<feature type="domain" description="Teneurin-like YD-shell" evidence="6">
    <location>
        <begin position="1309"/>
        <end position="1861"/>
    </location>
</feature>
<reference evidence="8 10" key="2">
    <citation type="submission" date="2023-09" db="EMBL/GenBank/DDBJ databases">
        <title>Complete-Gapless Cercospora beticola genome.</title>
        <authorList>
            <person name="Wyatt N.A."/>
            <person name="Spanner R.E."/>
            <person name="Bolton M.D."/>
        </authorList>
    </citation>
    <scope>NUCLEOTIDE SEQUENCE [LARGE SCALE GENOMIC DNA]</scope>
    <source>
        <strain evidence="8">Cb09-40</strain>
    </source>
</reference>
<gene>
    <name evidence="7" type="ORF">CB0940_05209</name>
    <name evidence="8" type="ORF">RHO25_007161</name>
</gene>
<evidence type="ECO:0000313" key="9">
    <source>
        <dbReference type="Proteomes" id="UP000230605"/>
    </source>
</evidence>
<keyword evidence="2" id="KW-0964">Secreted</keyword>
<dbReference type="Proteomes" id="UP001302367">
    <property type="component" value="Chromosome 4"/>
</dbReference>
<evidence type="ECO:0000313" key="10">
    <source>
        <dbReference type="Proteomes" id="UP001302367"/>
    </source>
</evidence>
<comment type="subcellular location">
    <subcellularLocation>
        <location evidence="1">Secreted</location>
    </subcellularLocation>
</comment>
<evidence type="ECO:0000313" key="7">
    <source>
        <dbReference type="EMBL" id="PIA93084.1"/>
    </source>
</evidence>
<dbReference type="InterPro" id="IPR028994">
    <property type="entry name" value="Integrin_alpha_N"/>
</dbReference>
<name>A0A2G5HKK2_CERBT</name>
<keyword evidence="5" id="KW-0472">Membrane</keyword>
<evidence type="ECO:0000313" key="8">
    <source>
        <dbReference type="EMBL" id="WPB02525.1"/>
    </source>
</evidence>
<dbReference type="Gene3D" id="2.180.10.10">
    <property type="entry name" value="RHS repeat-associated core"/>
    <property type="match status" value="1"/>
</dbReference>
<evidence type="ECO:0000256" key="3">
    <source>
        <dbReference type="ARBA" id="ARBA00022737"/>
    </source>
</evidence>
<dbReference type="Pfam" id="PF25023">
    <property type="entry name" value="TEN_YD-shell"/>
    <property type="match status" value="1"/>
</dbReference>
<feature type="transmembrane region" description="Helical" evidence="5">
    <location>
        <begin position="1902"/>
        <end position="1922"/>
    </location>
</feature>
<dbReference type="InterPro" id="IPR050708">
    <property type="entry name" value="T6SS_VgrG/RHS"/>
</dbReference>
<proteinExistence type="predicted"/>
<keyword evidence="10" id="KW-1185">Reference proteome</keyword>
<evidence type="ECO:0000256" key="4">
    <source>
        <dbReference type="ARBA" id="ARBA00023026"/>
    </source>
</evidence>
<evidence type="ECO:0000256" key="5">
    <source>
        <dbReference type="SAM" id="Phobius"/>
    </source>
</evidence>
<evidence type="ECO:0000256" key="2">
    <source>
        <dbReference type="ARBA" id="ARBA00022525"/>
    </source>
</evidence>
<dbReference type="GO" id="GO:0005576">
    <property type="term" value="C:extracellular region"/>
    <property type="evidence" value="ECO:0007669"/>
    <property type="project" value="UniProtKB-SubCell"/>
</dbReference>
<dbReference type="EMBL" id="CP134187">
    <property type="protein sequence ID" value="WPB02525.1"/>
    <property type="molecule type" value="Genomic_DNA"/>
</dbReference>
<keyword evidence="5" id="KW-0812">Transmembrane</keyword>
<dbReference type="InterPro" id="IPR056823">
    <property type="entry name" value="TEN-like_YD-shell"/>
</dbReference>
<dbReference type="Pfam" id="PF03534">
    <property type="entry name" value="SpvB"/>
    <property type="match status" value="1"/>
</dbReference>
<keyword evidence="5" id="KW-1133">Transmembrane helix</keyword>
<dbReference type="PANTHER" id="PTHR32305">
    <property type="match status" value="1"/>
</dbReference>
<dbReference type="EMBL" id="LKMD01000105">
    <property type="protein sequence ID" value="PIA93084.1"/>
    <property type="molecule type" value="Genomic_DNA"/>
</dbReference>
<keyword evidence="3" id="KW-0677">Repeat</keyword>
<protein>
    <recommendedName>
        <fullName evidence="6">Teneurin-like YD-shell domain-containing protein</fullName>
    </recommendedName>
</protein>
<evidence type="ECO:0000256" key="1">
    <source>
        <dbReference type="ARBA" id="ARBA00004613"/>
    </source>
</evidence>
<reference evidence="7 9" key="1">
    <citation type="submission" date="2015-10" db="EMBL/GenBank/DDBJ databases">
        <title>The cercosporin biosynthetic gene cluster was horizontally transferred to several fungal lineages and shown to be expanded in Cercospora beticola based on microsynteny with recipient genomes.</title>
        <authorList>
            <person name="De Jonge R."/>
            <person name="Ebert M.K."/>
            <person name="Suttle J.C."/>
            <person name="Jurick Ii W.M."/>
            <person name="Secor G.A."/>
            <person name="Thomma B.P."/>
            <person name="Van De Peer Y."/>
            <person name="Bolton M.D."/>
        </authorList>
    </citation>
    <scope>NUCLEOTIDE SEQUENCE [LARGE SCALE GENOMIC DNA]</scope>
    <source>
        <strain evidence="7 9">09-40</strain>
    </source>
</reference>
<feature type="transmembrane region" description="Helical" evidence="5">
    <location>
        <begin position="1934"/>
        <end position="1959"/>
    </location>
</feature>
<dbReference type="NCBIfam" id="TIGR03696">
    <property type="entry name" value="Rhs_assc_core"/>
    <property type="match status" value="1"/>
</dbReference>
<dbReference type="SUPFAM" id="SSF69318">
    <property type="entry name" value="Integrin alpha N-terminal domain"/>
    <property type="match status" value="1"/>
</dbReference>
<dbReference type="OrthoDB" id="442731at2759"/>
<keyword evidence="4" id="KW-0843">Virulence</keyword>
<accession>A0A2G5HKK2</accession>
<evidence type="ECO:0000259" key="6">
    <source>
        <dbReference type="Pfam" id="PF25023"/>
    </source>
</evidence>
<dbReference type="InterPro" id="IPR022385">
    <property type="entry name" value="Rhs_assc_core"/>
</dbReference>
<feature type="transmembrane region" description="Helical" evidence="5">
    <location>
        <begin position="1870"/>
        <end position="1895"/>
    </location>
</feature>